<protein>
    <submittedName>
        <fullName evidence="2">Class I SAM-dependent methyltransferase</fullName>
    </submittedName>
</protein>
<dbReference type="SUPFAM" id="SSF53335">
    <property type="entry name" value="S-adenosyl-L-methionine-dependent methyltransferases"/>
    <property type="match status" value="1"/>
</dbReference>
<proteinExistence type="predicted"/>
<dbReference type="RefSeq" id="WP_214419302.1">
    <property type="nucleotide sequence ID" value="NZ_CP075546.1"/>
</dbReference>
<dbReference type="Pfam" id="PF13847">
    <property type="entry name" value="Methyltransf_31"/>
    <property type="match status" value="1"/>
</dbReference>
<dbReference type="EMBL" id="CP075546">
    <property type="protein sequence ID" value="QVV88493.1"/>
    <property type="molecule type" value="Genomic_DNA"/>
</dbReference>
<dbReference type="CDD" id="cd02440">
    <property type="entry name" value="AdoMet_MTases"/>
    <property type="match status" value="1"/>
</dbReference>
<gene>
    <name evidence="2" type="ORF">KHC33_14370</name>
</gene>
<dbReference type="PANTHER" id="PTHR43861:SF1">
    <property type="entry name" value="TRANS-ACONITATE 2-METHYLTRANSFERASE"/>
    <property type="match status" value="1"/>
</dbReference>
<keyword evidence="2" id="KW-0808">Transferase</keyword>
<accession>A0A8E7AZV1</accession>
<dbReference type="Gene3D" id="3.40.50.150">
    <property type="entry name" value="Vaccinia Virus protein VP39"/>
    <property type="match status" value="1"/>
</dbReference>
<dbReference type="Proteomes" id="UP000680656">
    <property type="component" value="Chromosome"/>
</dbReference>
<sequence length="238" mass="27368">MVHGNGNYPETTLESKIRWEAIADFWDSRMGDHSNLFHRKIVRPKTEELLMPTKGDLILDIACGNGNFSQRLAELGAKVIAFDFSEKLISHAMKRHDSFRDKISFQVCDATDETQLQLLKQTQFFDKAVANMAFMDISDIRPLLKSVYHLLKPDGIFVFSMLHPCFIQPEPQYLTSCSHEGEAIVGQPVKNYYYHRSLQDIFNLCFQAGYIVNGFYEESDDDLEKPFICIVRLQKSGQ</sequence>
<dbReference type="InterPro" id="IPR029063">
    <property type="entry name" value="SAM-dependent_MTases_sf"/>
</dbReference>
<organism evidence="2 3">
    <name type="scientific">Methanospirillum purgamenti</name>
    <dbReference type="NCBI Taxonomy" id="2834276"/>
    <lineage>
        <taxon>Archaea</taxon>
        <taxon>Methanobacteriati</taxon>
        <taxon>Methanobacteriota</taxon>
        <taxon>Stenosarchaea group</taxon>
        <taxon>Methanomicrobia</taxon>
        <taxon>Methanomicrobiales</taxon>
        <taxon>Methanospirillaceae</taxon>
        <taxon>Methanospirillum</taxon>
    </lineage>
</organism>
<evidence type="ECO:0000313" key="3">
    <source>
        <dbReference type="Proteomes" id="UP000680656"/>
    </source>
</evidence>
<reference evidence="2 3" key="1">
    <citation type="submission" date="2021-05" db="EMBL/GenBank/DDBJ databases">
        <title>A novel Methanospirillum isolate from a pyrite-forming mixed culture.</title>
        <authorList>
            <person name="Bunk B."/>
            <person name="Sproer C."/>
            <person name="Spring S."/>
            <person name="Pester M."/>
        </authorList>
    </citation>
    <scope>NUCLEOTIDE SEQUENCE [LARGE SCALE GENOMIC DNA]</scope>
    <source>
        <strain evidence="2 3">J.3.6.1-F.2.7.3</strain>
    </source>
</reference>
<dbReference type="GeneID" id="65098392"/>
<dbReference type="KEGG" id="mrtj:KHC33_14370"/>
<dbReference type="InterPro" id="IPR025714">
    <property type="entry name" value="Methyltranfer_dom"/>
</dbReference>
<evidence type="ECO:0000259" key="1">
    <source>
        <dbReference type="Pfam" id="PF13847"/>
    </source>
</evidence>
<dbReference type="GO" id="GO:0032259">
    <property type="term" value="P:methylation"/>
    <property type="evidence" value="ECO:0007669"/>
    <property type="project" value="UniProtKB-KW"/>
</dbReference>
<dbReference type="PANTHER" id="PTHR43861">
    <property type="entry name" value="TRANS-ACONITATE 2-METHYLTRANSFERASE-RELATED"/>
    <property type="match status" value="1"/>
</dbReference>
<feature type="domain" description="Methyltransferase" evidence="1">
    <location>
        <begin position="54"/>
        <end position="161"/>
    </location>
</feature>
<keyword evidence="2" id="KW-0489">Methyltransferase</keyword>
<dbReference type="AlphaFoldDB" id="A0A8E7AZV1"/>
<keyword evidence="3" id="KW-1185">Reference proteome</keyword>
<name>A0A8E7AZV1_9EURY</name>
<dbReference type="GO" id="GO:0008168">
    <property type="term" value="F:methyltransferase activity"/>
    <property type="evidence" value="ECO:0007669"/>
    <property type="project" value="UniProtKB-KW"/>
</dbReference>
<evidence type="ECO:0000313" key="2">
    <source>
        <dbReference type="EMBL" id="QVV88493.1"/>
    </source>
</evidence>